<dbReference type="InterPro" id="IPR035979">
    <property type="entry name" value="RBD_domain_sf"/>
</dbReference>
<organism evidence="1">
    <name type="scientific">Sesamum radiatum</name>
    <name type="common">Black benniseed</name>
    <dbReference type="NCBI Taxonomy" id="300843"/>
    <lineage>
        <taxon>Eukaryota</taxon>
        <taxon>Viridiplantae</taxon>
        <taxon>Streptophyta</taxon>
        <taxon>Embryophyta</taxon>
        <taxon>Tracheophyta</taxon>
        <taxon>Spermatophyta</taxon>
        <taxon>Magnoliopsida</taxon>
        <taxon>eudicotyledons</taxon>
        <taxon>Gunneridae</taxon>
        <taxon>Pentapetalae</taxon>
        <taxon>asterids</taxon>
        <taxon>lamiids</taxon>
        <taxon>Lamiales</taxon>
        <taxon>Pedaliaceae</taxon>
        <taxon>Sesamum</taxon>
    </lineage>
</organism>
<comment type="caution">
    <text evidence="1">The sequence shown here is derived from an EMBL/GenBank/DDBJ whole genome shotgun (WGS) entry which is preliminary data.</text>
</comment>
<dbReference type="AlphaFoldDB" id="A0AAW2LAW8"/>
<evidence type="ECO:0008006" key="2">
    <source>
        <dbReference type="Google" id="ProtNLM"/>
    </source>
</evidence>
<name>A0AAW2LAW8_SESRA</name>
<accession>A0AAW2LAW8</accession>
<dbReference type="PANTHER" id="PTHR48167">
    <property type="entry name" value="EXPRESSED PROTEIN"/>
    <property type="match status" value="1"/>
</dbReference>
<sequence length="224" mass="25306">MSQLSRAAMKWSRLMETAQPNRQLPSTFFLSPKLFSTEASDSSLGSADDQFLRIPDTGSVYGRVSNITKFTTKSDIINFLEGCNLDPRNLKVEYTRTYLPKSMMVEFPSRSAYDAAVKSINRKGRLFNMIKADKAQWDITAPYDGKAILLQGIPRNALIDDVERFLSGCQYDSSSIQMFVRPTDQGPIRMALVRFPSQALAMHAYITKNRGFCLNNQITLQVLH</sequence>
<reference evidence="1" key="1">
    <citation type="submission" date="2020-06" db="EMBL/GenBank/DDBJ databases">
        <authorList>
            <person name="Li T."/>
            <person name="Hu X."/>
            <person name="Zhang T."/>
            <person name="Song X."/>
            <person name="Zhang H."/>
            <person name="Dai N."/>
            <person name="Sheng W."/>
            <person name="Hou X."/>
            <person name="Wei L."/>
        </authorList>
    </citation>
    <scope>NUCLEOTIDE SEQUENCE</scope>
    <source>
        <strain evidence="1">G02</strain>
        <tissue evidence="1">Leaf</tissue>
    </source>
</reference>
<dbReference type="EMBL" id="JACGWJ010000025">
    <property type="protein sequence ID" value="KAL0316280.1"/>
    <property type="molecule type" value="Genomic_DNA"/>
</dbReference>
<dbReference type="GO" id="GO:0003676">
    <property type="term" value="F:nucleic acid binding"/>
    <property type="evidence" value="ECO:0007669"/>
    <property type="project" value="InterPro"/>
</dbReference>
<gene>
    <name evidence="1" type="ORF">Sradi_5506200</name>
</gene>
<proteinExistence type="predicted"/>
<reference evidence="1" key="2">
    <citation type="journal article" date="2024" name="Plant">
        <title>Genomic evolution and insights into agronomic trait innovations of Sesamum species.</title>
        <authorList>
            <person name="Miao H."/>
            <person name="Wang L."/>
            <person name="Qu L."/>
            <person name="Liu H."/>
            <person name="Sun Y."/>
            <person name="Le M."/>
            <person name="Wang Q."/>
            <person name="Wei S."/>
            <person name="Zheng Y."/>
            <person name="Lin W."/>
            <person name="Duan Y."/>
            <person name="Cao H."/>
            <person name="Xiong S."/>
            <person name="Wang X."/>
            <person name="Wei L."/>
            <person name="Li C."/>
            <person name="Ma Q."/>
            <person name="Ju M."/>
            <person name="Zhao R."/>
            <person name="Li G."/>
            <person name="Mu C."/>
            <person name="Tian Q."/>
            <person name="Mei H."/>
            <person name="Zhang T."/>
            <person name="Gao T."/>
            <person name="Zhang H."/>
        </authorList>
    </citation>
    <scope>NUCLEOTIDE SEQUENCE</scope>
    <source>
        <strain evidence="1">G02</strain>
    </source>
</reference>
<dbReference type="SUPFAM" id="SSF54928">
    <property type="entry name" value="RNA-binding domain, RBD"/>
    <property type="match status" value="1"/>
</dbReference>
<dbReference type="Gene3D" id="3.30.70.330">
    <property type="match status" value="1"/>
</dbReference>
<dbReference type="InterPro" id="IPR012677">
    <property type="entry name" value="Nucleotide-bd_a/b_plait_sf"/>
</dbReference>
<dbReference type="PANTHER" id="PTHR48167:SF2">
    <property type="entry name" value="EXPRESSED PROTEIN"/>
    <property type="match status" value="1"/>
</dbReference>
<evidence type="ECO:0000313" key="1">
    <source>
        <dbReference type="EMBL" id="KAL0316280.1"/>
    </source>
</evidence>
<protein>
    <recommendedName>
        <fullName evidence="2">RRM domain-containing protein</fullName>
    </recommendedName>
</protein>